<keyword evidence="10" id="KW-0998">Cell outer membrane</keyword>
<evidence type="ECO:0000256" key="10">
    <source>
        <dbReference type="ARBA" id="ARBA00023237"/>
    </source>
</evidence>
<keyword evidence="16" id="KW-1185">Reference proteome</keyword>
<evidence type="ECO:0000256" key="1">
    <source>
        <dbReference type="ARBA" id="ARBA00004571"/>
    </source>
</evidence>
<proteinExistence type="predicted"/>
<dbReference type="GO" id="GO:0046930">
    <property type="term" value="C:pore complex"/>
    <property type="evidence" value="ECO:0007669"/>
    <property type="project" value="UniProtKB-KW"/>
</dbReference>
<keyword evidence="5" id="KW-0812">Transmembrane</keyword>
<dbReference type="RefSeq" id="WP_018004423.1">
    <property type="nucleotide sequence ID" value="NZ_AQUR01000076.1"/>
</dbReference>
<feature type="signal peptide" evidence="11">
    <location>
        <begin position="1"/>
        <end position="26"/>
    </location>
</feature>
<keyword evidence="4" id="KW-1134">Transmembrane beta strand</keyword>
<dbReference type="GO" id="GO:0009279">
    <property type="term" value="C:cell outer membrane"/>
    <property type="evidence" value="ECO:0007669"/>
    <property type="project" value="UniProtKB-SubCell"/>
</dbReference>
<feature type="chain" id="PRO_5016721963" evidence="11">
    <location>
        <begin position="27"/>
        <end position="379"/>
    </location>
</feature>
<dbReference type="InterPro" id="IPR002299">
    <property type="entry name" value="Porin_Neis"/>
</dbReference>
<dbReference type="CDD" id="cd00342">
    <property type="entry name" value="gram_neg_porins"/>
    <property type="match status" value="1"/>
</dbReference>
<dbReference type="InterPro" id="IPR033900">
    <property type="entry name" value="Gram_neg_porin_domain"/>
</dbReference>
<comment type="subcellular location">
    <subcellularLocation>
        <location evidence="1">Cell outer membrane</location>
        <topology evidence="1">Multi-pass membrane protein</topology>
    </subcellularLocation>
</comment>
<dbReference type="Proteomes" id="UP000256710">
    <property type="component" value="Unassembled WGS sequence"/>
</dbReference>
<evidence type="ECO:0000256" key="6">
    <source>
        <dbReference type="ARBA" id="ARBA00022729"/>
    </source>
</evidence>
<name>A0A375H8P3_9BURK</name>
<keyword evidence="8" id="KW-0626">Porin</keyword>
<dbReference type="EMBL" id="LT984806">
    <property type="protein sequence ID" value="SPD46619.1"/>
    <property type="molecule type" value="Genomic_DNA"/>
</dbReference>
<dbReference type="GO" id="GO:0015288">
    <property type="term" value="F:porin activity"/>
    <property type="evidence" value="ECO:0007669"/>
    <property type="project" value="UniProtKB-KW"/>
</dbReference>
<dbReference type="Gene3D" id="2.40.160.10">
    <property type="entry name" value="Porin"/>
    <property type="match status" value="1"/>
</dbReference>
<evidence type="ECO:0000256" key="8">
    <source>
        <dbReference type="ARBA" id="ARBA00023114"/>
    </source>
</evidence>
<feature type="domain" description="Porin" evidence="12">
    <location>
        <begin position="14"/>
        <end position="350"/>
    </location>
</feature>
<dbReference type="InterPro" id="IPR050298">
    <property type="entry name" value="Gram-neg_bact_OMP"/>
</dbReference>
<dbReference type="GO" id="GO:0006811">
    <property type="term" value="P:monoatomic ion transport"/>
    <property type="evidence" value="ECO:0007669"/>
    <property type="project" value="UniProtKB-KW"/>
</dbReference>
<keyword evidence="7" id="KW-0406">Ion transport</keyword>
<evidence type="ECO:0000313" key="13">
    <source>
        <dbReference type="EMBL" id="SOZ34901.1"/>
    </source>
</evidence>
<dbReference type="PANTHER" id="PTHR34501">
    <property type="entry name" value="PROTEIN YDDL-RELATED"/>
    <property type="match status" value="1"/>
</dbReference>
<sequence length="379" mass="40163">MKSMCKVGMAAFCACAAIMQPAGAQAQTSAVLYGVLSTGIAYVSNEGGHGTARMVPGTMQNSRWGLRGTEDLGGGMRGVFVLENGFALDDGKFQQGGRMFGRQAYVGLGSTTLGTLTLGRQYDAIYDTLDIMSAPVAANGLAAHIGDNDNAFGSFRHNNALKYVSPNWGGLRAQASYALSDSAAGANNRSFSFGATYDRGALRLASAFMQLDRPGLVASGNANGAVTDDYAGAPFVLFHASPINPSAGVARQRVGGFAAGYGNDAWRANAMVTQSRFDYQDGTGLRLTNYDLNATYNLTPSLVLGAAYVFTDGGYAGIDRRPKWHMGQLSLDYYLSKRTDVYVYGVYQKASASNADIYLFAPSSGDRQTVLVAGIRHKF</sequence>
<evidence type="ECO:0000259" key="12">
    <source>
        <dbReference type="Pfam" id="PF13609"/>
    </source>
</evidence>
<dbReference type="SUPFAM" id="SSF56935">
    <property type="entry name" value="Porins"/>
    <property type="match status" value="1"/>
</dbReference>
<keyword evidence="9" id="KW-0472">Membrane</keyword>
<dbReference type="PANTHER" id="PTHR34501:SF9">
    <property type="entry name" value="MAJOR OUTER MEMBRANE PROTEIN P.IA"/>
    <property type="match status" value="1"/>
</dbReference>
<evidence type="ECO:0000256" key="2">
    <source>
        <dbReference type="ARBA" id="ARBA00011233"/>
    </source>
</evidence>
<gene>
    <name evidence="13" type="ORF">CBM2605_A140131</name>
    <name evidence="14" type="ORF">CBM2607_11559</name>
</gene>
<organism evidence="14 15">
    <name type="scientific">Cupriavidus neocaledonicus</name>
    <dbReference type="NCBI Taxonomy" id="1040979"/>
    <lineage>
        <taxon>Bacteria</taxon>
        <taxon>Pseudomonadati</taxon>
        <taxon>Pseudomonadota</taxon>
        <taxon>Betaproteobacteria</taxon>
        <taxon>Burkholderiales</taxon>
        <taxon>Burkholderiaceae</taxon>
        <taxon>Cupriavidus</taxon>
    </lineage>
</organism>
<keyword evidence="6 11" id="KW-0732">Signal</keyword>
<evidence type="ECO:0000256" key="3">
    <source>
        <dbReference type="ARBA" id="ARBA00022448"/>
    </source>
</evidence>
<keyword evidence="3" id="KW-0813">Transport</keyword>
<dbReference type="Proteomes" id="UP000255168">
    <property type="component" value="Chromosome I"/>
</dbReference>
<evidence type="ECO:0000313" key="16">
    <source>
        <dbReference type="Proteomes" id="UP000256710"/>
    </source>
</evidence>
<evidence type="ECO:0000256" key="5">
    <source>
        <dbReference type="ARBA" id="ARBA00022692"/>
    </source>
</evidence>
<accession>A0A375H8P3</accession>
<dbReference type="PRINTS" id="PR00184">
    <property type="entry name" value="NEISSPPORIN"/>
</dbReference>
<evidence type="ECO:0000256" key="11">
    <source>
        <dbReference type="SAM" id="SignalP"/>
    </source>
</evidence>
<evidence type="ECO:0000313" key="14">
    <source>
        <dbReference type="EMBL" id="SPD46619.1"/>
    </source>
</evidence>
<dbReference type="InterPro" id="IPR023614">
    <property type="entry name" value="Porin_dom_sf"/>
</dbReference>
<evidence type="ECO:0000256" key="7">
    <source>
        <dbReference type="ARBA" id="ARBA00023065"/>
    </source>
</evidence>
<reference evidence="15 16" key="1">
    <citation type="submission" date="2018-01" db="EMBL/GenBank/DDBJ databases">
        <authorList>
            <person name="Clerissi C."/>
        </authorList>
    </citation>
    <scope>NUCLEOTIDE SEQUENCE [LARGE SCALE GENOMIC DNA]</scope>
    <source>
        <strain evidence="13">Cupriavidus taiwanensis STM 6082</strain>
        <strain evidence="14">Cupriavidus taiwanensis STM 6160</strain>
    </source>
</reference>
<comment type="subunit">
    <text evidence="2">Homotrimer.</text>
</comment>
<evidence type="ECO:0000256" key="4">
    <source>
        <dbReference type="ARBA" id="ARBA00022452"/>
    </source>
</evidence>
<dbReference type="Pfam" id="PF13609">
    <property type="entry name" value="Porin_4"/>
    <property type="match status" value="1"/>
</dbReference>
<evidence type="ECO:0000256" key="9">
    <source>
        <dbReference type="ARBA" id="ARBA00023136"/>
    </source>
</evidence>
<dbReference type="EMBL" id="OFTC01000006">
    <property type="protein sequence ID" value="SOZ34901.1"/>
    <property type="molecule type" value="Genomic_DNA"/>
</dbReference>
<dbReference type="AlphaFoldDB" id="A0A375H8P3"/>
<protein>
    <submittedName>
        <fullName evidence="13 14">Porin</fullName>
    </submittedName>
</protein>
<evidence type="ECO:0000313" key="15">
    <source>
        <dbReference type="Proteomes" id="UP000255168"/>
    </source>
</evidence>